<dbReference type="InterPro" id="IPR029021">
    <property type="entry name" value="Prot-tyrosine_phosphatase-like"/>
</dbReference>
<evidence type="ECO:0000313" key="4">
    <source>
        <dbReference type="EMBL" id="SAK66269.1"/>
    </source>
</evidence>
<dbReference type="PANTHER" id="PTHR31126:SF72">
    <property type="entry name" value="DUAL SPECIFICITY PROTEIN PHOSPHATASE TPBA"/>
    <property type="match status" value="1"/>
</dbReference>
<dbReference type="OrthoDB" id="9814896at2"/>
<feature type="chain" id="PRO_5007621440" evidence="2">
    <location>
        <begin position="24"/>
        <end position="212"/>
    </location>
</feature>
<gene>
    <name evidence="4" type="ORF">AWB76_03800</name>
</gene>
<dbReference type="InterPro" id="IPR000387">
    <property type="entry name" value="Tyr_Pase_dom"/>
</dbReference>
<dbReference type="AlphaFoldDB" id="A0A158B8B5"/>
<dbReference type="GO" id="GO:0016791">
    <property type="term" value="F:phosphatase activity"/>
    <property type="evidence" value="ECO:0007669"/>
    <property type="project" value="TreeGrafter"/>
</dbReference>
<keyword evidence="2" id="KW-0732">Signal</keyword>
<reference evidence="5" key="1">
    <citation type="submission" date="2016-01" db="EMBL/GenBank/DDBJ databases">
        <authorList>
            <person name="Peeters Charlotte."/>
        </authorList>
    </citation>
    <scope>NUCLEOTIDE SEQUENCE [LARGE SCALE GENOMIC DNA]</scope>
</reference>
<dbReference type="CDD" id="cd14529">
    <property type="entry name" value="TpbA-like"/>
    <property type="match status" value="1"/>
</dbReference>
<dbReference type="Pfam" id="PF03162">
    <property type="entry name" value="Y_phosphatase2"/>
    <property type="match status" value="1"/>
</dbReference>
<evidence type="ECO:0000256" key="1">
    <source>
        <dbReference type="ARBA" id="ARBA00009580"/>
    </source>
</evidence>
<accession>A0A158B8B5</accession>
<dbReference type="PROSITE" id="PS00383">
    <property type="entry name" value="TYR_PHOSPHATASE_1"/>
    <property type="match status" value="1"/>
</dbReference>
<name>A0A158B8B5_9BURK</name>
<feature type="domain" description="Tyrosine specific protein phosphatases" evidence="3">
    <location>
        <begin position="123"/>
        <end position="159"/>
    </location>
</feature>
<dbReference type="EMBL" id="FCOI02000012">
    <property type="protein sequence ID" value="SAK66269.1"/>
    <property type="molecule type" value="Genomic_DNA"/>
</dbReference>
<dbReference type="PROSITE" id="PS50056">
    <property type="entry name" value="TYR_PHOSPHATASE_2"/>
    <property type="match status" value="1"/>
</dbReference>
<evidence type="ECO:0000256" key="2">
    <source>
        <dbReference type="SAM" id="SignalP"/>
    </source>
</evidence>
<evidence type="ECO:0000313" key="5">
    <source>
        <dbReference type="Proteomes" id="UP000054624"/>
    </source>
</evidence>
<evidence type="ECO:0000259" key="3">
    <source>
        <dbReference type="PROSITE" id="PS50056"/>
    </source>
</evidence>
<dbReference type="STRING" id="1777137.AWB76_03800"/>
<comment type="similarity">
    <text evidence="1">Belongs to the protein-tyrosine phosphatase family.</text>
</comment>
<protein>
    <submittedName>
        <fullName evidence="4">Protein tyrosine/serine phosphatase</fullName>
    </submittedName>
</protein>
<sequence>MNKLFRVLFYGAGLLVVAHVVQSKVTTAPVAATDATTPASMTAARPLNWAEPIVNAGVDNLHRITPSLYRSAQITATDIPKLRALGIRKIISFRSFHSDEELLKDSGIALERIRINTWSIRDEDMIAALKALRDVDRDGPVLIHCQHGADRTGLVSALYRVVYQGWTKQQAEDELLHGGYGFHPVWTNIKSYLDHVDVEWLKRQLIAVPRAV</sequence>
<dbReference type="SUPFAM" id="SSF52799">
    <property type="entry name" value="(Phosphotyrosine protein) phosphatases II"/>
    <property type="match status" value="1"/>
</dbReference>
<dbReference type="Proteomes" id="UP000054624">
    <property type="component" value="Unassembled WGS sequence"/>
</dbReference>
<dbReference type="InterPro" id="IPR016130">
    <property type="entry name" value="Tyr_Pase_AS"/>
</dbReference>
<dbReference type="InterPro" id="IPR004861">
    <property type="entry name" value="Siw14-like"/>
</dbReference>
<dbReference type="PANTHER" id="PTHR31126">
    <property type="entry name" value="TYROSINE-PROTEIN PHOSPHATASE"/>
    <property type="match status" value="1"/>
</dbReference>
<dbReference type="RefSeq" id="WP_082864466.1">
    <property type="nucleotide sequence ID" value="NZ_FCOI02000012.1"/>
</dbReference>
<keyword evidence="5" id="KW-1185">Reference proteome</keyword>
<feature type="signal peptide" evidence="2">
    <location>
        <begin position="1"/>
        <end position="23"/>
    </location>
</feature>
<proteinExistence type="inferred from homology"/>
<organism evidence="4 5">
    <name type="scientific">Caballeronia temeraria</name>
    <dbReference type="NCBI Taxonomy" id="1777137"/>
    <lineage>
        <taxon>Bacteria</taxon>
        <taxon>Pseudomonadati</taxon>
        <taxon>Pseudomonadota</taxon>
        <taxon>Betaproteobacteria</taxon>
        <taxon>Burkholderiales</taxon>
        <taxon>Burkholderiaceae</taxon>
        <taxon>Caballeronia</taxon>
    </lineage>
</organism>
<dbReference type="Gene3D" id="3.90.190.10">
    <property type="entry name" value="Protein tyrosine phosphatase superfamily"/>
    <property type="match status" value="1"/>
</dbReference>